<dbReference type="AlphaFoldDB" id="A0AA38CS84"/>
<evidence type="ECO:0000256" key="1">
    <source>
        <dbReference type="SAM" id="Coils"/>
    </source>
</evidence>
<keyword evidence="3" id="KW-1185">Reference proteome</keyword>
<gene>
    <name evidence="2" type="ORF">KI387_013356</name>
</gene>
<sequence length="276" mass="31368">DLVIAKVACSQENMHRTTVEIEELLFPLAEICVMQHEKLISFQATKSEKEQKYVSTIISLQEEMNEIKQGLVRQNMFLETLLQDFDEMGKAMDSSRHKQRHLEQLLKEKESNLQLLISEKEELINIFVTLGKEAVLEWAKQEGKFQDSLEVGPSACPFLECESGSKQNNGTQYCISRTYVAICDTNKTINRDEEENIFRRLSSCQEKRPNLIVVTLNGILEEGMSSLSSVLEIGVSALPSAFAYFWIGIAGRIARHISVTVPMQFKRSDLGLFWGP</sequence>
<proteinExistence type="predicted"/>
<keyword evidence="1" id="KW-0175">Coiled coil</keyword>
<dbReference type="EMBL" id="JAHRHJ020000009">
    <property type="protein sequence ID" value="KAH9301773.1"/>
    <property type="molecule type" value="Genomic_DNA"/>
</dbReference>
<organism evidence="2 3">
    <name type="scientific">Taxus chinensis</name>
    <name type="common">Chinese yew</name>
    <name type="synonym">Taxus wallichiana var. chinensis</name>
    <dbReference type="NCBI Taxonomy" id="29808"/>
    <lineage>
        <taxon>Eukaryota</taxon>
        <taxon>Viridiplantae</taxon>
        <taxon>Streptophyta</taxon>
        <taxon>Embryophyta</taxon>
        <taxon>Tracheophyta</taxon>
        <taxon>Spermatophyta</taxon>
        <taxon>Pinopsida</taxon>
        <taxon>Pinidae</taxon>
        <taxon>Conifers II</taxon>
        <taxon>Cupressales</taxon>
        <taxon>Taxaceae</taxon>
        <taxon>Taxus</taxon>
    </lineage>
</organism>
<evidence type="ECO:0000313" key="3">
    <source>
        <dbReference type="Proteomes" id="UP000824469"/>
    </source>
</evidence>
<reference evidence="2 3" key="1">
    <citation type="journal article" date="2021" name="Nat. Plants">
        <title>The Taxus genome provides insights into paclitaxel biosynthesis.</title>
        <authorList>
            <person name="Xiong X."/>
            <person name="Gou J."/>
            <person name="Liao Q."/>
            <person name="Li Y."/>
            <person name="Zhou Q."/>
            <person name="Bi G."/>
            <person name="Li C."/>
            <person name="Du R."/>
            <person name="Wang X."/>
            <person name="Sun T."/>
            <person name="Guo L."/>
            <person name="Liang H."/>
            <person name="Lu P."/>
            <person name="Wu Y."/>
            <person name="Zhang Z."/>
            <person name="Ro D.K."/>
            <person name="Shang Y."/>
            <person name="Huang S."/>
            <person name="Yan J."/>
        </authorList>
    </citation>
    <scope>NUCLEOTIDE SEQUENCE [LARGE SCALE GENOMIC DNA]</scope>
    <source>
        <strain evidence="2">Ta-2019</strain>
    </source>
</reference>
<evidence type="ECO:0000313" key="2">
    <source>
        <dbReference type="EMBL" id="KAH9301773.1"/>
    </source>
</evidence>
<accession>A0AA38CS84</accession>
<dbReference type="Proteomes" id="UP000824469">
    <property type="component" value="Unassembled WGS sequence"/>
</dbReference>
<protein>
    <submittedName>
        <fullName evidence="2">Uncharacterized protein</fullName>
    </submittedName>
</protein>
<comment type="caution">
    <text evidence="2">The sequence shown here is derived from an EMBL/GenBank/DDBJ whole genome shotgun (WGS) entry which is preliminary data.</text>
</comment>
<feature type="non-terminal residue" evidence="2">
    <location>
        <position position="1"/>
    </location>
</feature>
<dbReference type="OMA" id="VMQHEKL"/>
<name>A0AA38CS84_TAXCH</name>
<feature type="coiled-coil region" evidence="1">
    <location>
        <begin position="99"/>
        <end position="126"/>
    </location>
</feature>